<dbReference type="AlphaFoldDB" id="A0A087RJD6"/>
<protein>
    <submittedName>
        <fullName evidence="1">Lethal(3)malignant brain tumor-like 3</fullName>
    </submittedName>
</protein>
<keyword evidence="2" id="KW-1185">Reference proteome</keyword>
<dbReference type="EMBL" id="KL226404">
    <property type="protein sequence ID" value="KFM13590.1"/>
    <property type="molecule type" value="Genomic_DNA"/>
</dbReference>
<sequence length="89" mass="9280">MEQNVSERTISIPTADRDILNALDWKDGIGTLPGSNIKFCLNEFGLLEIITEVDAEAVKTLSASAVNASPASFAPAAINASAASSTDLE</sequence>
<dbReference type="STRING" id="9233.A0A087RJD6"/>
<dbReference type="Proteomes" id="UP000053286">
    <property type="component" value="Unassembled WGS sequence"/>
</dbReference>
<gene>
    <name evidence="1" type="ORF">AS27_09662</name>
</gene>
<reference evidence="1 2" key="1">
    <citation type="submission" date="2014-04" db="EMBL/GenBank/DDBJ databases">
        <title>Genome evolution of avian class.</title>
        <authorList>
            <person name="Zhang G."/>
            <person name="Li C."/>
        </authorList>
    </citation>
    <scope>NUCLEOTIDE SEQUENCE [LARGE SCALE GENOMIC DNA]</scope>
    <source>
        <strain evidence="1">BGI_AS27</strain>
    </source>
</reference>
<accession>A0A087RJD6</accession>
<name>A0A087RJD6_APTFO</name>
<evidence type="ECO:0000313" key="1">
    <source>
        <dbReference type="EMBL" id="KFM13590.1"/>
    </source>
</evidence>
<proteinExistence type="predicted"/>
<evidence type="ECO:0000313" key="2">
    <source>
        <dbReference type="Proteomes" id="UP000053286"/>
    </source>
</evidence>
<feature type="non-terminal residue" evidence="1">
    <location>
        <position position="89"/>
    </location>
</feature>
<organism evidence="1 2">
    <name type="scientific">Aptenodytes forsteri</name>
    <name type="common">Emperor penguin</name>
    <dbReference type="NCBI Taxonomy" id="9233"/>
    <lineage>
        <taxon>Eukaryota</taxon>
        <taxon>Metazoa</taxon>
        <taxon>Chordata</taxon>
        <taxon>Craniata</taxon>
        <taxon>Vertebrata</taxon>
        <taxon>Euteleostomi</taxon>
        <taxon>Archelosauria</taxon>
        <taxon>Archosauria</taxon>
        <taxon>Dinosauria</taxon>
        <taxon>Saurischia</taxon>
        <taxon>Theropoda</taxon>
        <taxon>Coelurosauria</taxon>
        <taxon>Aves</taxon>
        <taxon>Neognathae</taxon>
        <taxon>Neoaves</taxon>
        <taxon>Aequornithes</taxon>
        <taxon>Sphenisciformes</taxon>
        <taxon>Spheniscidae</taxon>
        <taxon>Aptenodytes</taxon>
    </lineage>
</organism>